<dbReference type="RefSeq" id="WP_183600358.1">
    <property type="nucleotide sequence ID" value="NZ_JACHXK010000004.1"/>
</dbReference>
<sequence>MRLSSSHNIYSTVASITGLGRTVLQSIVTHYGAQPFTDEKLLRDMGPGYSGAEYRIGLYELIGQELVRSVRKGWGEKVYFIPAGHYFHIHAALFDLQRPEPVSIGQLIFKDDQEQPLPYGLRIIYGLAELLHNGLKLTSKGVFPKRTIERCMLQVDVPGELVDCLKLSSFSGTGTLSFDLMLDYLVRTGVIERSGQTYAIMPDRLNNFLARIEDIREAWLIRFWMEHYALRYPQLSHAAALTSYWKTQEWYKMPSPTSESMEQWCALMAGLGWMEQRETDEGAAAYRWLFNPRPEPQGTLDLRSDEFASIHLSPDGEIFVPLDVPATIRLGLELIAKRLSSDVMTVYRLDKEYVLRAAKCGYTAGDITEFLEYASQDKMPELLAIALEGWIQDIEIDSVPLYPLPTASNSKASHVHTNVLDQDITFERKFDSLFGEAVDTESYTEIAAPQEPHAIYQGLHEIPCVWRSDMRSYHHSTRRELLERALSWRIPVKLKISDSIVPFIPERLEGDGAAWAVSGQLRKAEAVEKVRLAPDMWDEMMLIIPLPAKV</sequence>
<protein>
    <recommendedName>
        <fullName evidence="1">Helicase XPB/Ssl2 N-terminal domain-containing protein</fullName>
    </recommendedName>
</protein>
<dbReference type="Pfam" id="PF13625">
    <property type="entry name" value="Helicase_C_3"/>
    <property type="match status" value="1"/>
</dbReference>
<feature type="domain" description="Helicase XPB/Ssl2 N-terminal" evidence="1">
    <location>
        <begin position="312"/>
        <end position="388"/>
    </location>
</feature>
<gene>
    <name evidence="2" type="ORF">FHS18_002550</name>
</gene>
<organism evidence="2 3">
    <name type="scientific">Paenibacillus phyllosphaerae</name>
    <dbReference type="NCBI Taxonomy" id="274593"/>
    <lineage>
        <taxon>Bacteria</taxon>
        <taxon>Bacillati</taxon>
        <taxon>Bacillota</taxon>
        <taxon>Bacilli</taxon>
        <taxon>Bacillales</taxon>
        <taxon>Paenibacillaceae</taxon>
        <taxon>Paenibacillus</taxon>
    </lineage>
</organism>
<proteinExistence type="predicted"/>
<evidence type="ECO:0000313" key="3">
    <source>
        <dbReference type="Proteomes" id="UP000570361"/>
    </source>
</evidence>
<accession>A0A7W5AXC0</accession>
<name>A0A7W5AXC0_9BACL</name>
<dbReference type="InterPro" id="IPR032830">
    <property type="entry name" value="XPB/Ssl2_N"/>
</dbReference>
<keyword evidence="3" id="KW-1185">Reference proteome</keyword>
<evidence type="ECO:0000313" key="2">
    <source>
        <dbReference type="EMBL" id="MBB3110483.1"/>
    </source>
</evidence>
<dbReference type="AlphaFoldDB" id="A0A7W5AXC0"/>
<comment type="caution">
    <text evidence="2">The sequence shown here is derived from an EMBL/GenBank/DDBJ whole genome shotgun (WGS) entry which is preliminary data.</text>
</comment>
<reference evidence="2 3" key="1">
    <citation type="submission" date="2020-08" db="EMBL/GenBank/DDBJ databases">
        <title>Genomic Encyclopedia of Type Strains, Phase III (KMG-III): the genomes of soil and plant-associated and newly described type strains.</title>
        <authorList>
            <person name="Whitman W."/>
        </authorList>
    </citation>
    <scope>NUCLEOTIDE SEQUENCE [LARGE SCALE GENOMIC DNA]</scope>
    <source>
        <strain evidence="2 3">CECT 5862</strain>
    </source>
</reference>
<evidence type="ECO:0000259" key="1">
    <source>
        <dbReference type="Pfam" id="PF13625"/>
    </source>
</evidence>
<dbReference type="EMBL" id="JACHXK010000004">
    <property type="protein sequence ID" value="MBB3110483.1"/>
    <property type="molecule type" value="Genomic_DNA"/>
</dbReference>
<dbReference type="Proteomes" id="UP000570361">
    <property type="component" value="Unassembled WGS sequence"/>
</dbReference>